<accession>A0A182E0I9</accession>
<keyword evidence="3" id="KW-1185">Reference proteome</keyword>
<evidence type="ECO:0000313" key="2">
    <source>
        <dbReference type="EMBL" id="VDK64233.1"/>
    </source>
</evidence>
<evidence type="ECO:0000313" key="3">
    <source>
        <dbReference type="Proteomes" id="UP000271087"/>
    </source>
</evidence>
<dbReference type="EMBL" id="UYRW01000186">
    <property type="protein sequence ID" value="VDK64233.1"/>
    <property type="molecule type" value="Genomic_DNA"/>
</dbReference>
<proteinExistence type="predicted"/>
<sequence>MSSGMYHKRWAKAGIGDASTTIHHNENVTQVIAPHTYGTSWNSVRWNKSLKSDNNDGYWSRSVSFFEPISKDYNINSSRSLPPRLGHFSSQLASKKNNELKNSGPYTRERSVRFGDSMLSQMNDKASSRTSRQLPWLSDTSRFSSPSTGFHV</sequence>
<evidence type="ECO:0000256" key="1">
    <source>
        <dbReference type="SAM" id="MobiDB-lite"/>
    </source>
</evidence>
<name>A0A182E0I9_ONCOC</name>
<reference evidence="2 3" key="2">
    <citation type="submission" date="2018-08" db="EMBL/GenBank/DDBJ databases">
        <authorList>
            <person name="Laetsch R D."/>
            <person name="Stevens L."/>
            <person name="Kumar S."/>
            <person name="Blaxter L. M."/>
        </authorList>
    </citation>
    <scope>NUCLEOTIDE SEQUENCE [LARGE SCALE GENOMIC DNA]</scope>
</reference>
<evidence type="ECO:0000313" key="4">
    <source>
        <dbReference type="WBParaSite" id="nOo.2.0.1.t01467-RA"/>
    </source>
</evidence>
<dbReference type="AlphaFoldDB" id="A0A182E0I9"/>
<feature type="region of interest" description="Disordered" evidence="1">
    <location>
        <begin position="86"/>
        <end position="114"/>
    </location>
</feature>
<organism evidence="4">
    <name type="scientific">Onchocerca ochengi</name>
    <name type="common">Filarial nematode worm</name>
    <dbReference type="NCBI Taxonomy" id="42157"/>
    <lineage>
        <taxon>Eukaryota</taxon>
        <taxon>Metazoa</taxon>
        <taxon>Ecdysozoa</taxon>
        <taxon>Nematoda</taxon>
        <taxon>Chromadorea</taxon>
        <taxon>Rhabditida</taxon>
        <taxon>Spirurina</taxon>
        <taxon>Spiruromorpha</taxon>
        <taxon>Filarioidea</taxon>
        <taxon>Onchocercidae</taxon>
        <taxon>Onchocerca</taxon>
    </lineage>
</organism>
<feature type="compositionally biased region" description="Polar residues" evidence="1">
    <location>
        <begin position="88"/>
        <end position="105"/>
    </location>
</feature>
<dbReference type="Proteomes" id="UP000271087">
    <property type="component" value="Unassembled WGS sequence"/>
</dbReference>
<gene>
    <name evidence="2" type="ORF">NOO_LOCUS1467</name>
</gene>
<protein>
    <submittedName>
        <fullName evidence="4">DUF4005 domain-containing protein</fullName>
    </submittedName>
</protein>
<reference evidence="4" key="1">
    <citation type="submission" date="2016-06" db="UniProtKB">
        <authorList>
            <consortium name="WormBaseParasite"/>
        </authorList>
    </citation>
    <scope>IDENTIFICATION</scope>
</reference>
<dbReference type="WBParaSite" id="nOo.2.0.1.t01467-RA">
    <property type="protein sequence ID" value="nOo.2.0.1.t01467-RA"/>
    <property type="gene ID" value="nOo.2.0.1.g01467"/>
</dbReference>
<dbReference type="OrthoDB" id="5864871at2759"/>